<reference evidence="1" key="1">
    <citation type="submission" date="2009-10" db="EMBL/GenBank/DDBJ databases">
        <title>Diversity of trophic interactions inside an arsenic-rich microbial ecosystem.</title>
        <authorList>
            <person name="Bertin P.N."/>
            <person name="Heinrich-Salmeron A."/>
            <person name="Pelletier E."/>
            <person name="Goulhen-Chollet F."/>
            <person name="Arsene-Ploetze F."/>
            <person name="Gallien S."/>
            <person name="Calteau A."/>
            <person name="Vallenet D."/>
            <person name="Casiot C."/>
            <person name="Chane-Woon-Ming B."/>
            <person name="Giloteaux L."/>
            <person name="Barakat M."/>
            <person name="Bonnefoy V."/>
            <person name="Bruneel O."/>
            <person name="Chandler M."/>
            <person name="Cleiss J."/>
            <person name="Duran R."/>
            <person name="Elbaz-Poulichet F."/>
            <person name="Fonknechten N."/>
            <person name="Lauga B."/>
            <person name="Mornico D."/>
            <person name="Ortet P."/>
            <person name="Schaeffer C."/>
            <person name="Siguier P."/>
            <person name="Alexander Thil Smith A."/>
            <person name="Van Dorsselaer A."/>
            <person name="Weissenbach J."/>
            <person name="Medigue C."/>
            <person name="Le Paslier D."/>
        </authorList>
    </citation>
    <scope>NUCLEOTIDE SEQUENCE</scope>
</reference>
<sequence length="23" mass="2751">MREAENLSVEFSGIFWQKVGYFL</sequence>
<comment type="caution">
    <text evidence="1">The sequence shown here is derived from an EMBL/GenBank/DDBJ whole genome shotgun (WGS) entry which is preliminary data.</text>
</comment>
<proteinExistence type="predicted"/>
<evidence type="ECO:0000313" key="1">
    <source>
        <dbReference type="EMBL" id="CBI07816.1"/>
    </source>
</evidence>
<gene>
    <name evidence="1" type="ORF">CARN6_1211</name>
</gene>
<protein>
    <submittedName>
        <fullName evidence="1">Uncharacterized protein</fullName>
    </submittedName>
</protein>
<dbReference type="EMBL" id="CABQ01000146">
    <property type="protein sequence ID" value="CBI07816.1"/>
    <property type="molecule type" value="Genomic_DNA"/>
</dbReference>
<accession>E6QKP6</accession>
<dbReference type="AlphaFoldDB" id="E6QKP6"/>
<name>E6QKP6_9ZZZZ</name>
<organism evidence="1">
    <name type="scientific">mine drainage metagenome</name>
    <dbReference type="NCBI Taxonomy" id="410659"/>
    <lineage>
        <taxon>unclassified sequences</taxon>
        <taxon>metagenomes</taxon>
        <taxon>ecological metagenomes</taxon>
    </lineage>
</organism>